<dbReference type="PANTHER" id="PTHR10933:SF9">
    <property type="entry name" value="IMMUNOGLOBULIN-BINDING PROTEIN 1"/>
    <property type="match status" value="1"/>
</dbReference>
<evidence type="ECO:0000256" key="1">
    <source>
        <dbReference type="SAM" id="MobiDB-lite"/>
    </source>
</evidence>
<dbReference type="GO" id="GO:0005829">
    <property type="term" value="C:cytosol"/>
    <property type="evidence" value="ECO:0007669"/>
    <property type="project" value="TreeGrafter"/>
</dbReference>
<dbReference type="Gene3D" id="1.25.40.540">
    <property type="entry name" value="TAP42-like family"/>
    <property type="match status" value="1"/>
</dbReference>
<dbReference type="PANTHER" id="PTHR10933">
    <property type="entry name" value="IMMUNOGLOBULIN-BINDING PROTEIN 1"/>
    <property type="match status" value="1"/>
</dbReference>
<reference evidence="2 3" key="1">
    <citation type="submission" date="2023-10" db="EMBL/GenBank/DDBJ databases">
        <authorList>
            <person name="Maclean D."/>
            <person name="Macfadyen A."/>
        </authorList>
    </citation>
    <scope>NUCLEOTIDE SEQUENCE [LARGE SCALE GENOMIC DNA]</scope>
</reference>
<evidence type="ECO:0000313" key="2">
    <source>
        <dbReference type="EMBL" id="CAK0786976.1"/>
    </source>
</evidence>
<dbReference type="InterPro" id="IPR038511">
    <property type="entry name" value="TAP42/TAP46-like_sf"/>
</dbReference>
<feature type="region of interest" description="Disordered" evidence="1">
    <location>
        <begin position="163"/>
        <end position="182"/>
    </location>
</feature>
<dbReference type="GO" id="GO:0009966">
    <property type="term" value="P:regulation of signal transduction"/>
    <property type="evidence" value="ECO:0007669"/>
    <property type="project" value="InterPro"/>
</dbReference>
<feature type="region of interest" description="Disordered" evidence="1">
    <location>
        <begin position="281"/>
        <end position="337"/>
    </location>
</feature>
<dbReference type="Pfam" id="PF04177">
    <property type="entry name" value="TAP42"/>
    <property type="match status" value="1"/>
</dbReference>
<comment type="caution">
    <text evidence="2">The sequence shown here is derived from an EMBL/GenBank/DDBJ whole genome shotgun (WGS) entry which is preliminary data.</text>
</comment>
<dbReference type="GO" id="GO:0051721">
    <property type="term" value="F:protein phosphatase 2A binding"/>
    <property type="evidence" value="ECO:0007669"/>
    <property type="project" value="TreeGrafter"/>
</dbReference>
<keyword evidence="3" id="KW-1185">Reference proteome</keyword>
<dbReference type="EMBL" id="CAUYUE010000016">
    <property type="protein sequence ID" value="CAK0786976.1"/>
    <property type="molecule type" value="Genomic_DNA"/>
</dbReference>
<dbReference type="InterPro" id="IPR007304">
    <property type="entry name" value="TAP46-like"/>
</dbReference>
<gene>
    <name evidence="2" type="ORF">CVIRNUC_010192</name>
</gene>
<protein>
    <submittedName>
        <fullName evidence="2">Uncharacterized protein</fullName>
    </submittedName>
</protein>
<dbReference type="GO" id="GO:0035303">
    <property type="term" value="P:regulation of dephosphorylation"/>
    <property type="evidence" value="ECO:0007669"/>
    <property type="project" value="TreeGrafter"/>
</dbReference>
<sequence length="337" mass="37400">MQEQDVPLAALFERAWTSYEDADAEQSKDAIRWLQAAVVRVSAASVLSLNEEVDDIPTADLKYLLLPYMQGYLLSDSRERDAHKRLEVMQEAGSHLTRFLQNVQHYKVLSKEQEATLGVISASVQRIDAATRRAQKIQRFQLVKAIKAELDGLKMQDVRSSRLRRMQHEDGEAAQSQGVDEDSERETWLNQIALASLRAADRLSSIQQELGVLRHAVSLPEDERAKPAPVQAPPPELMASLQQAAAALRLGQAEQMRAAVFRPSHILPTVTLAEQAEREMAAAGRASEAQARADAARAAAKAADKDGEQETLRQRAWDDWKDNNPRGAGNSKLRPTA</sequence>
<feature type="compositionally biased region" description="Basic and acidic residues" evidence="1">
    <location>
        <begin position="302"/>
        <end position="324"/>
    </location>
</feature>
<dbReference type="AlphaFoldDB" id="A0AAV1II20"/>
<evidence type="ECO:0000313" key="3">
    <source>
        <dbReference type="Proteomes" id="UP001314263"/>
    </source>
</evidence>
<feature type="compositionally biased region" description="Low complexity" evidence="1">
    <location>
        <begin position="281"/>
        <end position="301"/>
    </location>
</feature>
<proteinExistence type="predicted"/>
<dbReference type="Proteomes" id="UP001314263">
    <property type="component" value="Unassembled WGS sequence"/>
</dbReference>
<accession>A0AAV1II20</accession>
<name>A0AAV1II20_9CHLO</name>
<organism evidence="2 3">
    <name type="scientific">Coccomyxa viridis</name>
    <dbReference type="NCBI Taxonomy" id="1274662"/>
    <lineage>
        <taxon>Eukaryota</taxon>
        <taxon>Viridiplantae</taxon>
        <taxon>Chlorophyta</taxon>
        <taxon>core chlorophytes</taxon>
        <taxon>Trebouxiophyceae</taxon>
        <taxon>Trebouxiophyceae incertae sedis</taxon>
        <taxon>Coccomyxaceae</taxon>
        <taxon>Coccomyxa</taxon>
    </lineage>
</organism>